<dbReference type="GO" id="GO:0003700">
    <property type="term" value="F:DNA-binding transcription factor activity"/>
    <property type="evidence" value="ECO:0007669"/>
    <property type="project" value="InterPro"/>
</dbReference>
<accession>A0A931F2D0</accession>
<gene>
    <name evidence="3" type="ORF">ITP53_33535</name>
</gene>
<dbReference type="SUPFAM" id="SSF46785">
    <property type="entry name" value="Winged helix' DNA-binding domain"/>
    <property type="match status" value="1"/>
</dbReference>
<evidence type="ECO:0000313" key="3">
    <source>
        <dbReference type="EMBL" id="MBF8190552.1"/>
    </source>
</evidence>
<dbReference type="InterPro" id="IPR011991">
    <property type="entry name" value="ArsR-like_HTH"/>
</dbReference>
<dbReference type="InterPro" id="IPR036390">
    <property type="entry name" value="WH_DNA-bd_sf"/>
</dbReference>
<dbReference type="PROSITE" id="PS50987">
    <property type="entry name" value="HTH_ARSR_2"/>
    <property type="match status" value="1"/>
</dbReference>
<dbReference type="PRINTS" id="PR00778">
    <property type="entry name" value="HTHARSR"/>
</dbReference>
<evidence type="ECO:0000313" key="4">
    <source>
        <dbReference type="Proteomes" id="UP000605361"/>
    </source>
</evidence>
<reference evidence="3" key="1">
    <citation type="submission" date="2020-11" db="EMBL/GenBank/DDBJ databases">
        <title>Whole-genome analyses of Nonomuraea sp. K274.</title>
        <authorList>
            <person name="Veyisoglu A."/>
        </authorList>
    </citation>
    <scope>NUCLEOTIDE SEQUENCE</scope>
    <source>
        <strain evidence="3">K274</strain>
    </source>
</reference>
<dbReference type="CDD" id="cd00090">
    <property type="entry name" value="HTH_ARSR"/>
    <property type="match status" value="1"/>
</dbReference>
<dbReference type="Pfam" id="PF12840">
    <property type="entry name" value="HTH_20"/>
    <property type="match status" value="1"/>
</dbReference>
<protein>
    <submittedName>
        <fullName evidence="3">Helix-turn-helix transcriptional regulator</fullName>
    </submittedName>
</protein>
<comment type="caution">
    <text evidence="3">The sequence shown here is derived from an EMBL/GenBank/DDBJ whole genome shotgun (WGS) entry which is preliminary data.</text>
</comment>
<dbReference type="EMBL" id="JADOGI010000126">
    <property type="protein sequence ID" value="MBF8190552.1"/>
    <property type="molecule type" value="Genomic_DNA"/>
</dbReference>
<name>A0A931F2D0_9ACTN</name>
<dbReference type="NCBIfam" id="NF033788">
    <property type="entry name" value="HTH_metalloreg"/>
    <property type="match status" value="1"/>
</dbReference>
<feature type="domain" description="HTH arsR-type" evidence="2">
    <location>
        <begin position="1"/>
        <end position="90"/>
    </location>
</feature>
<dbReference type="RefSeq" id="WP_195899472.1">
    <property type="nucleotide sequence ID" value="NZ_JADOGI010000126.1"/>
</dbReference>
<dbReference type="PANTHER" id="PTHR38600:SF2">
    <property type="entry name" value="SLL0088 PROTEIN"/>
    <property type="match status" value="1"/>
</dbReference>
<feature type="compositionally biased region" description="Basic and acidic residues" evidence="1">
    <location>
        <begin position="106"/>
        <end position="123"/>
    </location>
</feature>
<dbReference type="AlphaFoldDB" id="A0A931F2D0"/>
<dbReference type="InterPro" id="IPR036388">
    <property type="entry name" value="WH-like_DNA-bd_sf"/>
</dbReference>
<evidence type="ECO:0000256" key="1">
    <source>
        <dbReference type="SAM" id="MobiDB-lite"/>
    </source>
</evidence>
<dbReference type="Gene3D" id="1.10.10.10">
    <property type="entry name" value="Winged helix-like DNA-binding domain superfamily/Winged helix DNA-binding domain"/>
    <property type="match status" value="1"/>
</dbReference>
<dbReference type="PANTHER" id="PTHR38600">
    <property type="entry name" value="TRANSCRIPTIONAL REGULATORY PROTEIN"/>
    <property type="match status" value="1"/>
</dbReference>
<organism evidence="3 4">
    <name type="scientific">Nonomuraea cypriaca</name>
    <dbReference type="NCBI Taxonomy" id="1187855"/>
    <lineage>
        <taxon>Bacteria</taxon>
        <taxon>Bacillati</taxon>
        <taxon>Actinomycetota</taxon>
        <taxon>Actinomycetes</taxon>
        <taxon>Streptosporangiales</taxon>
        <taxon>Streptosporangiaceae</taxon>
        <taxon>Nonomuraea</taxon>
    </lineage>
</organism>
<dbReference type="InterPro" id="IPR001845">
    <property type="entry name" value="HTH_ArsR_DNA-bd_dom"/>
</dbReference>
<sequence length="141" mass="16348">MTADHVFAALASPARRELLRLLLDEGPQPAGRLAERFDMSRPSVSEHLKVLRDAGLVAENRKGRERHYRLEAAPLMELRDWLSPYERFWRERLADLTTLLDDLPDETGRDETGRDETGRHQTLPDETEGEKEDDDVRRQDD</sequence>
<dbReference type="Proteomes" id="UP000605361">
    <property type="component" value="Unassembled WGS sequence"/>
</dbReference>
<evidence type="ECO:0000259" key="2">
    <source>
        <dbReference type="PROSITE" id="PS50987"/>
    </source>
</evidence>
<dbReference type="SMART" id="SM00418">
    <property type="entry name" value="HTH_ARSR"/>
    <property type="match status" value="1"/>
</dbReference>
<keyword evidence="4" id="KW-1185">Reference proteome</keyword>
<feature type="region of interest" description="Disordered" evidence="1">
    <location>
        <begin position="100"/>
        <end position="141"/>
    </location>
</feature>
<proteinExistence type="predicted"/>